<dbReference type="FunFam" id="3.10.490.20:FF:000001">
    <property type="entry name" value="dynein heavy chain 7, axonemal"/>
    <property type="match status" value="1"/>
</dbReference>
<dbReference type="PANTHER" id="PTHR22878">
    <property type="entry name" value="DYNEIN HEAVY CHAIN 6, AXONEMAL-LIKE-RELATED"/>
    <property type="match status" value="1"/>
</dbReference>
<dbReference type="PANTHER" id="PTHR22878:SF70">
    <property type="entry name" value="DYNEIN HEAVY CHAIN 2, AXONEMAL"/>
    <property type="match status" value="1"/>
</dbReference>
<organism evidence="2 3">
    <name type="scientific">Megaselia scalaris</name>
    <name type="common">Humpbacked fly</name>
    <name type="synonym">Phora scalaris</name>
    <dbReference type="NCBI Taxonomy" id="36166"/>
    <lineage>
        <taxon>Eukaryota</taxon>
        <taxon>Metazoa</taxon>
        <taxon>Ecdysozoa</taxon>
        <taxon>Arthropoda</taxon>
        <taxon>Hexapoda</taxon>
        <taxon>Insecta</taxon>
        <taxon>Pterygota</taxon>
        <taxon>Neoptera</taxon>
        <taxon>Endopterygota</taxon>
        <taxon>Diptera</taxon>
        <taxon>Brachycera</taxon>
        <taxon>Muscomorpha</taxon>
        <taxon>Platypezoidea</taxon>
        <taxon>Phoridae</taxon>
        <taxon>Megaseliini</taxon>
        <taxon>Megaselia</taxon>
    </lineage>
</organism>
<dbReference type="EMBL" id="CAQQ02026344">
    <property type="status" value="NOT_ANNOTATED_CDS"/>
    <property type="molecule type" value="Genomic_DNA"/>
</dbReference>
<dbReference type="HOGENOM" id="CLU_100389_0_0_1"/>
<dbReference type="EnsemblMetazoa" id="MESCA006629-RA">
    <property type="protein sequence ID" value="MESCA006629-PA"/>
    <property type="gene ID" value="MESCA006629"/>
</dbReference>
<dbReference type="GO" id="GO:0045505">
    <property type="term" value="F:dynein intermediate chain binding"/>
    <property type="evidence" value="ECO:0007669"/>
    <property type="project" value="InterPro"/>
</dbReference>
<accession>T1GSH1</accession>
<sequence length="192" mass="22507">KSITIHNYIKKYVKPTLLYISRLEFFQSWIDEGEPNVYWLSGFYFTQSFLTGVLQNYSRKNKFQIDLVGIEFDVTIHETDPGNKVEVGAYIHGIFIEGGRWNRETKYLDESMPKILFDQLPIILMTPMMKKDMRELKNDFYESPIYKTSERRGVLATTGHSSNFVMFLPLPTARKQTHWINRGTACLCQLDD</sequence>
<dbReference type="STRING" id="36166.T1GSH1"/>
<dbReference type="GO" id="GO:0030286">
    <property type="term" value="C:dynein complex"/>
    <property type="evidence" value="ECO:0007669"/>
    <property type="project" value="InterPro"/>
</dbReference>
<dbReference type="Pfam" id="PF18199">
    <property type="entry name" value="Dynein_C"/>
    <property type="match status" value="1"/>
</dbReference>
<evidence type="ECO:0000259" key="1">
    <source>
        <dbReference type="Pfam" id="PF18199"/>
    </source>
</evidence>
<evidence type="ECO:0000313" key="2">
    <source>
        <dbReference type="EnsemblMetazoa" id="MESCA006629-PA"/>
    </source>
</evidence>
<feature type="domain" description="Dynein heavy chain C-terminal" evidence="1">
    <location>
        <begin position="20"/>
        <end position="188"/>
    </location>
</feature>
<dbReference type="Proteomes" id="UP000015102">
    <property type="component" value="Unassembled WGS sequence"/>
</dbReference>
<reference evidence="2" key="2">
    <citation type="submission" date="2015-06" db="UniProtKB">
        <authorList>
            <consortium name="EnsemblMetazoa"/>
        </authorList>
    </citation>
    <scope>IDENTIFICATION</scope>
</reference>
<dbReference type="InterPro" id="IPR026983">
    <property type="entry name" value="DHC"/>
</dbReference>
<dbReference type="InterPro" id="IPR041228">
    <property type="entry name" value="Dynein_C"/>
</dbReference>
<keyword evidence="3" id="KW-1185">Reference proteome</keyword>
<dbReference type="AlphaFoldDB" id="T1GSH1"/>
<dbReference type="InterPro" id="IPR043160">
    <property type="entry name" value="Dynein_C_barrel"/>
</dbReference>
<evidence type="ECO:0000313" key="3">
    <source>
        <dbReference type="Proteomes" id="UP000015102"/>
    </source>
</evidence>
<dbReference type="Gene3D" id="3.10.490.20">
    <property type="match status" value="1"/>
</dbReference>
<protein>
    <recommendedName>
        <fullName evidence="1">Dynein heavy chain C-terminal domain-containing protein</fullName>
    </recommendedName>
</protein>
<proteinExistence type="predicted"/>
<name>T1GSH1_MEGSC</name>
<dbReference type="GO" id="GO:0007018">
    <property type="term" value="P:microtubule-based movement"/>
    <property type="evidence" value="ECO:0007669"/>
    <property type="project" value="InterPro"/>
</dbReference>
<reference evidence="3" key="1">
    <citation type="submission" date="2013-02" db="EMBL/GenBank/DDBJ databases">
        <authorList>
            <person name="Hughes D."/>
        </authorList>
    </citation>
    <scope>NUCLEOTIDE SEQUENCE</scope>
    <source>
        <strain>Durham</strain>
        <strain evidence="3">NC isolate 2 -- Noor lab</strain>
    </source>
</reference>
<dbReference type="GO" id="GO:0051959">
    <property type="term" value="F:dynein light intermediate chain binding"/>
    <property type="evidence" value="ECO:0007669"/>
    <property type="project" value="InterPro"/>
</dbReference>